<feature type="domain" description="EAL" evidence="2">
    <location>
        <begin position="434"/>
        <end position="684"/>
    </location>
</feature>
<feature type="transmembrane region" description="Helical" evidence="1">
    <location>
        <begin position="121"/>
        <end position="144"/>
    </location>
</feature>
<dbReference type="STRING" id="1120923.SAMN02746095_03266"/>
<dbReference type="InterPro" id="IPR035919">
    <property type="entry name" value="EAL_sf"/>
</dbReference>
<dbReference type="Pfam" id="PF00990">
    <property type="entry name" value="GGDEF"/>
    <property type="match status" value="1"/>
</dbReference>
<feature type="transmembrane region" description="Helical" evidence="1">
    <location>
        <begin position="156"/>
        <end position="174"/>
    </location>
</feature>
<dbReference type="PROSITE" id="PS50924">
    <property type="entry name" value="MHYT"/>
    <property type="match status" value="1"/>
</dbReference>
<dbReference type="InterPro" id="IPR029787">
    <property type="entry name" value="Nucleotide_cyclase"/>
</dbReference>
<name>A0A0D6PKJ6_9PROT</name>
<dbReference type="PANTHER" id="PTHR44757:SF10">
    <property type="entry name" value="MEMBRANE PROTEIN"/>
    <property type="match status" value="1"/>
</dbReference>
<evidence type="ECO:0000259" key="3">
    <source>
        <dbReference type="PROSITE" id="PS50887"/>
    </source>
</evidence>
<feature type="domain" description="MHYT" evidence="4">
    <location>
        <begin position="21"/>
        <end position="208"/>
    </location>
</feature>
<feature type="transmembrane region" description="Helical" evidence="1">
    <location>
        <begin position="20"/>
        <end position="44"/>
    </location>
</feature>
<feature type="transmembrane region" description="Helical" evidence="1">
    <location>
        <begin position="87"/>
        <end position="114"/>
    </location>
</feature>
<feature type="transmembrane region" description="Helical" evidence="1">
    <location>
        <begin position="226"/>
        <end position="247"/>
    </location>
</feature>
<keyword evidence="1" id="KW-0472">Membrane</keyword>
<evidence type="ECO:0000259" key="2">
    <source>
        <dbReference type="PROSITE" id="PS50883"/>
    </source>
</evidence>
<dbReference type="Gene3D" id="3.20.20.450">
    <property type="entry name" value="EAL domain"/>
    <property type="match status" value="1"/>
</dbReference>
<dbReference type="SUPFAM" id="SSF55073">
    <property type="entry name" value="Nucleotide cyclase"/>
    <property type="match status" value="1"/>
</dbReference>
<dbReference type="Gene3D" id="3.30.70.270">
    <property type="match status" value="1"/>
</dbReference>
<dbReference type="Pfam" id="PF00563">
    <property type="entry name" value="EAL"/>
    <property type="match status" value="1"/>
</dbReference>
<feature type="domain" description="GGDEF" evidence="3">
    <location>
        <begin position="292"/>
        <end position="425"/>
    </location>
</feature>
<feature type="transmembrane region" description="Helical" evidence="1">
    <location>
        <begin position="56"/>
        <end position="81"/>
    </location>
</feature>
<proteinExistence type="predicted"/>
<dbReference type="SUPFAM" id="SSF141868">
    <property type="entry name" value="EAL domain-like"/>
    <property type="match status" value="1"/>
</dbReference>
<feature type="transmembrane region" description="Helical" evidence="1">
    <location>
        <begin position="186"/>
        <end position="206"/>
    </location>
</feature>
<dbReference type="PANTHER" id="PTHR44757">
    <property type="entry name" value="DIGUANYLATE CYCLASE DGCP"/>
    <property type="match status" value="1"/>
</dbReference>
<evidence type="ECO:0000313" key="6">
    <source>
        <dbReference type="Proteomes" id="UP000032668"/>
    </source>
</evidence>
<dbReference type="InterPro" id="IPR005330">
    <property type="entry name" value="MHYT_dom"/>
</dbReference>
<dbReference type="InterPro" id="IPR000160">
    <property type="entry name" value="GGDEF_dom"/>
</dbReference>
<sequence length="693" mass="74354">MGELQVGPFDLPRLLLWASQFSVILVALALGLCLIGSYAVMILLRRAVTLRGLRRVGWFLALCLSFGADVWATHFIAMLAFDPGIPIFYNALRTVLSIIVAILAAMPAFALLIWRWNTRYIWALSGVILGGAIAAMHFVGMSAMELCGSFSYKSSLVVASIIMGCVFAALALRAKIRARTERPVQACLMLAASICGLHFTAMAGLVLSPQQGGQAISFAGANKGSLAIAIAGVSLLLLITLLISATADVKLAEREQEAKRLWHLARHDDLTGLLNRRGLYEQLDKLAEKPGAYPMLLSIGLERLKSVNDLFGRELVEQLFCQAAQRLLTLLQEKDVLALPGGDEFVVLRAEAPSVEAASFFAQEVVALLSAPFVVEGVTMQIGASVGLVCGEEAKKGAETLLNAADIALREAKAAGGGQVCLFTPEMSARLLRCHQLEQEFQNALHKREVLLFFQPLYDCGGLQLRGFEALARWQHPIRGLIGPDEFIPLAEAGGMINALGDYVLEEACRAALTWPNDLRVAVNLSPIQLKDPALPERVHAALVRSGLAPCRLELELTEGAMLEQTGQVQAALAALKTLGVGLAIDDFGTGYSSLSYLHRFSFERLKIDKSFTREIAASQDAQIVTRAIIGLGAALGMAVLAEGVETEAQLNILRKAGCGQVQGFLLGRPMPEADVGPLLARVACTGGRAVPA</sequence>
<dbReference type="Pfam" id="PF03707">
    <property type="entry name" value="MHYT"/>
    <property type="match status" value="2"/>
</dbReference>
<evidence type="ECO:0000256" key="1">
    <source>
        <dbReference type="PROSITE-ProRule" id="PRU00244"/>
    </source>
</evidence>
<evidence type="ECO:0000313" key="5">
    <source>
        <dbReference type="EMBL" id="GAN81723.1"/>
    </source>
</evidence>
<dbReference type="InterPro" id="IPR043128">
    <property type="entry name" value="Rev_trsase/Diguanyl_cyclase"/>
</dbReference>
<keyword evidence="1" id="KW-0812">Transmembrane</keyword>
<gene>
    <name evidence="5" type="ORF">Aam_114_010</name>
</gene>
<organism evidence="5 6">
    <name type="scientific">Acidocella aminolytica 101 = DSM 11237</name>
    <dbReference type="NCBI Taxonomy" id="1120923"/>
    <lineage>
        <taxon>Bacteria</taxon>
        <taxon>Pseudomonadati</taxon>
        <taxon>Pseudomonadota</taxon>
        <taxon>Alphaproteobacteria</taxon>
        <taxon>Acetobacterales</taxon>
        <taxon>Acidocellaceae</taxon>
        <taxon>Acidocella</taxon>
    </lineage>
</organism>
<dbReference type="CDD" id="cd01949">
    <property type="entry name" value="GGDEF"/>
    <property type="match status" value="1"/>
</dbReference>
<comment type="caution">
    <text evidence="5">The sequence shown here is derived from an EMBL/GenBank/DDBJ whole genome shotgun (WGS) entry which is preliminary data.</text>
</comment>
<evidence type="ECO:0000259" key="4">
    <source>
        <dbReference type="PROSITE" id="PS50924"/>
    </source>
</evidence>
<dbReference type="AlphaFoldDB" id="A0A0D6PKJ6"/>
<keyword evidence="6" id="KW-1185">Reference proteome</keyword>
<protein>
    <submittedName>
        <fullName evidence="5">Diguanylate cyclase/phosphodiesterase</fullName>
    </submittedName>
</protein>
<dbReference type="Proteomes" id="UP000032668">
    <property type="component" value="Unassembled WGS sequence"/>
</dbReference>
<dbReference type="InterPro" id="IPR052155">
    <property type="entry name" value="Biofilm_reg_signaling"/>
</dbReference>
<dbReference type="NCBIfam" id="TIGR00254">
    <property type="entry name" value="GGDEF"/>
    <property type="match status" value="1"/>
</dbReference>
<dbReference type="InterPro" id="IPR001633">
    <property type="entry name" value="EAL_dom"/>
</dbReference>
<dbReference type="GO" id="GO:0016020">
    <property type="term" value="C:membrane"/>
    <property type="evidence" value="ECO:0007669"/>
    <property type="project" value="UniProtKB-UniRule"/>
</dbReference>
<keyword evidence="1" id="KW-1133">Transmembrane helix</keyword>
<dbReference type="PROSITE" id="PS50883">
    <property type="entry name" value="EAL"/>
    <property type="match status" value="1"/>
</dbReference>
<dbReference type="SMART" id="SM00267">
    <property type="entry name" value="GGDEF"/>
    <property type="match status" value="1"/>
</dbReference>
<dbReference type="CDD" id="cd01948">
    <property type="entry name" value="EAL"/>
    <property type="match status" value="1"/>
</dbReference>
<reference evidence="5 6" key="1">
    <citation type="submission" date="2012-11" db="EMBL/GenBank/DDBJ databases">
        <title>Whole genome sequence of Acidocella aminolytica 101 = DSM 11237.</title>
        <authorList>
            <person name="Azuma Y."/>
            <person name="Higashiura N."/>
            <person name="Hirakawa H."/>
            <person name="Matsushita K."/>
        </authorList>
    </citation>
    <scope>NUCLEOTIDE SEQUENCE [LARGE SCALE GENOMIC DNA]</scope>
    <source>
        <strain evidence="6">101 / DSM 11237</strain>
    </source>
</reference>
<accession>A0A0D6PKJ6</accession>
<dbReference type="EMBL" id="BANC01000112">
    <property type="protein sequence ID" value="GAN81723.1"/>
    <property type="molecule type" value="Genomic_DNA"/>
</dbReference>
<dbReference type="SMART" id="SM00052">
    <property type="entry name" value="EAL"/>
    <property type="match status" value="1"/>
</dbReference>
<dbReference type="PROSITE" id="PS50887">
    <property type="entry name" value="GGDEF"/>
    <property type="match status" value="1"/>
</dbReference>
<dbReference type="RefSeq" id="WP_048880111.1">
    <property type="nucleotide sequence ID" value="NZ_BAPR01000135.1"/>
</dbReference>